<gene>
    <name evidence="2" type="ORF">OHU69_42160</name>
</gene>
<protein>
    <submittedName>
        <fullName evidence="2">DUF397 domain-containing protein</fullName>
    </submittedName>
</protein>
<evidence type="ECO:0000259" key="1">
    <source>
        <dbReference type="Pfam" id="PF04149"/>
    </source>
</evidence>
<dbReference type="InterPro" id="IPR007278">
    <property type="entry name" value="DUF397"/>
</dbReference>
<proteinExistence type="predicted"/>
<organism evidence="2">
    <name type="scientific">Streptomyces sp. NBC_00119</name>
    <dbReference type="NCBI Taxonomy" id="2975659"/>
    <lineage>
        <taxon>Bacteria</taxon>
        <taxon>Bacillati</taxon>
        <taxon>Actinomycetota</taxon>
        <taxon>Actinomycetes</taxon>
        <taxon>Kitasatosporales</taxon>
        <taxon>Streptomycetaceae</taxon>
        <taxon>Streptomyces</taxon>
    </lineage>
</organism>
<dbReference type="AlphaFoldDB" id="A0AAU1UJI1"/>
<dbReference type="Pfam" id="PF04149">
    <property type="entry name" value="DUF397"/>
    <property type="match status" value="1"/>
</dbReference>
<name>A0AAU1UJI1_9ACTN</name>
<dbReference type="EMBL" id="CP108195">
    <property type="protein sequence ID" value="WTS17076.1"/>
    <property type="molecule type" value="Genomic_DNA"/>
</dbReference>
<feature type="domain" description="DUF397" evidence="1">
    <location>
        <begin position="14"/>
        <end position="65"/>
    </location>
</feature>
<accession>A0AAU1UJI1</accession>
<evidence type="ECO:0000313" key="2">
    <source>
        <dbReference type="EMBL" id="WTS17076.1"/>
    </source>
</evidence>
<sequence length="74" mass="8011">MNNSSEPDYLQGLDWFKASASSGNSGCREVALTGDGRVALRDNADLDNPLFVVSEHVWRCFLDGAGTGEFDIKS</sequence>
<reference evidence="2" key="1">
    <citation type="submission" date="2022-10" db="EMBL/GenBank/DDBJ databases">
        <title>The complete genomes of actinobacterial strains from the NBC collection.</title>
        <authorList>
            <person name="Joergensen T.S."/>
            <person name="Alvarez Arevalo M."/>
            <person name="Sterndorff E.B."/>
            <person name="Faurdal D."/>
            <person name="Vuksanovic O."/>
            <person name="Mourched A.-S."/>
            <person name="Charusanti P."/>
            <person name="Shaw S."/>
            <person name="Blin K."/>
            <person name="Weber T."/>
        </authorList>
    </citation>
    <scope>NUCLEOTIDE SEQUENCE</scope>
    <source>
        <strain evidence="2">NBC_00119</strain>
    </source>
</reference>